<name>A0A6J7RPW0_9ZZZZ</name>
<evidence type="ECO:0000313" key="2">
    <source>
        <dbReference type="EMBL" id="CAB5030776.1"/>
    </source>
</evidence>
<dbReference type="EMBL" id="CAFBPK010000052">
    <property type="protein sequence ID" value="CAB5030776.1"/>
    <property type="molecule type" value="Genomic_DNA"/>
</dbReference>
<dbReference type="AlphaFoldDB" id="A0A6J7RPW0"/>
<sequence>MSKSTSLAAQGVLFANCIPYFSTLYITPLFEMVRRFSQNYVAPFIESSPVGRLFSGETTINNVLQRSFKNKSQMLFSFAYTDAERVRGVSADKNCIDEIQYMDISFLPIIHETLSASRDWGIIQYAGTPKTLDNTIEKLWNDSSMAEWVIRCPHPGCGHWNIPALEYDLIKMIGPVHSGICETVPGVICAKCAKAINPRPAAQGGTGRWVHRNASKRWSFVGYHVPQLIMPMHYSDPEKWQKLVDKMNGKGNVPINVFYNEVCGESWDSGSKLVTVTDIKQAACLPWPCLVDEAKKHIDSYIYRFVSVDWGGGGVSRGKSSMSLQSYTAIAVCGLTPDGRVDIIYGFRSMTPHEHVREARLILGIMQTFHCSHVVHDYTGAGTVRETLLVQSGLDPANILAVAYVGPAKSGLINFKPANEFHPRNHYTMDRNRALNYCCQFIKSHVIRFFQYDHRGSEDTGLLHDFLNLIEDKAESGSGRDHYRILRDPAGPDDFAQAVTMGTMMLFQMHGRWPDLSAYESMNISDEVRSAMKGRALEDPE</sequence>
<reference evidence="2" key="1">
    <citation type="submission" date="2020-05" db="EMBL/GenBank/DDBJ databases">
        <authorList>
            <person name="Chiriac C."/>
            <person name="Salcher M."/>
            <person name="Ghai R."/>
            <person name="Kavagutti S V."/>
        </authorList>
    </citation>
    <scope>NUCLEOTIDE SEQUENCE</scope>
</reference>
<dbReference type="InterPro" id="IPR027417">
    <property type="entry name" value="P-loop_NTPase"/>
</dbReference>
<organism evidence="2">
    <name type="scientific">freshwater metagenome</name>
    <dbReference type="NCBI Taxonomy" id="449393"/>
    <lineage>
        <taxon>unclassified sequences</taxon>
        <taxon>metagenomes</taxon>
        <taxon>ecological metagenomes</taxon>
    </lineage>
</organism>
<dbReference type="InterPro" id="IPR046453">
    <property type="entry name" value="GpA_ATPase"/>
</dbReference>
<protein>
    <submittedName>
        <fullName evidence="2">Unannotated protein</fullName>
    </submittedName>
</protein>
<proteinExistence type="predicted"/>
<evidence type="ECO:0000259" key="1">
    <source>
        <dbReference type="Pfam" id="PF05876"/>
    </source>
</evidence>
<accession>A0A6J7RPW0</accession>
<dbReference type="Pfam" id="PF05876">
    <property type="entry name" value="GpA_ATPase"/>
    <property type="match status" value="1"/>
</dbReference>
<gene>
    <name evidence="2" type="ORF">UFOPK4097_01622</name>
</gene>
<feature type="domain" description="Phage terminase large subunit GpA ATPase" evidence="1">
    <location>
        <begin position="23"/>
        <end position="209"/>
    </location>
</feature>
<dbReference type="Gene3D" id="3.40.50.300">
    <property type="entry name" value="P-loop containing nucleotide triphosphate hydrolases"/>
    <property type="match status" value="1"/>
</dbReference>
<dbReference type="GO" id="GO:0016887">
    <property type="term" value="F:ATP hydrolysis activity"/>
    <property type="evidence" value="ECO:0007669"/>
    <property type="project" value="InterPro"/>
</dbReference>